<reference evidence="2 3" key="1">
    <citation type="submission" date="2021-07" db="EMBL/GenBank/DDBJ databases">
        <title>Alteriqipengyuania abyssalis NZ-12B nov, sp.nov isolated from deep sea sponge in pacific ocean.</title>
        <authorList>
            <person name="Tareen S."/>
            <person name="Wink J."/>
        </authorList>
    </citation>
    <scope>NUCLEOTIDE SEQUENCE [LARGE SCALE GENOMIC DNA]</scope>
    <source>
        <strain evidence="2 3">NZ-12B</strain>
    </source>
</reference>
<sequence length="102" mass="11380">MRVPIKHDLPKEEVRRRLRERMPELPQHMPGGAAEMTSEWPSEDCMKMSVAAMGQTVRVAIEIEEKQVVVALDLPPMLSFFKPLIAAAVTEKGTKLLSGPKS</sequence>
<dbReference type="Proteomes" id="UP000759298">
    <property type="component" value="Unassembled WGS sequence"/>
</dbReference>
<protein>
    <submittedName>
        <fullName evidence="2">Polyhydroxyalkanoic acid system family protein</fullName>
    </submittedName>
</protein>
<dbReference type="EMBL" id="JAHWXP010000002">
    <property type="protein sequence ID" value="MBY8337159.1"/>
    <property type="molecule type" value="Genomic_DNA"/>
</dbReference>
<keyword evidence="3" id="KW-1185">Reference proteome</keyword>
<feature type="region of interest" description="Disordered" evidence="1">
    <location>
        <begin position="21"/>
        <end position="40"/>
    </location>
</feature>
<evidence type="ECO:0000256" key="1">
    <source>
        <dbReference type="SAM" id="MobiDB-lite"/>
    </source>
</evidence>
<accession>A0ABS7PDL4</accession>
<comment type="caution">
    <text evidence="2">The sequence shown here is derived from an EMBL/GenBank/DDBJ whole genome shotgun (WGS) entry which is preliminary data.</text>
</comment>
<dbReference type="Pfam" id="PF09650">
    <property type="entry name" value="PHA_gran_rgn"/>
    <property type="match status" value="1"/>
</dbReference>
<proteinExistence type="predicted"/>
<gene>
    <name evidence="2" type="ORF">KYN89_08855</name>
</gene>
<organism evidence="2 3">
    <name type="scientific">Alteriqipengyuania abyssalis</name>
    <dbReference type="NCBI Taxonomy" id="2860200"/>
    <lineage>
        <taxon>Bacteria</taxon>
        <taxon>Pseudomonadati</taxon>
        <taxon>Pseudomonadota</taxon>
        <taxon>Alphaproteobacteria</taxon>
        <taxon>Sphingomonadales</taxon>
        <taxon>Erythrobacteraceae</taxon>
        <taxon>Alteriqipengyuania</taxon>
    </lineage>
</organism>
<name>A0ABS7PDL4_9SPHN</name>
<dbReference type="RefSeq" id="WP_010234043.1">
    <property type="nucleotide sequence ID" value="NZ_JAHWXP010000002.1"/>
</dbReference>
<evidence type="ECO:0000313" key="2">
    <source>
        <dbReference type="EMBL" id="MBY8337159.1"/>
    </source>
</evidence>
<evidence type="ECO:0000313" key="3">
    <source>
        <dbReference type="Proteomes" id="UP000759298"/>
    </source>
</evidence>
<dbReference type="InterPro" id="IPR013433">
    <property type="entry name" value="PHA_gran_rgn"/>
</dbReference>